<dbReference type="CDD" id="cd13362">
    <property type="entry name" value="PH_PLC_gamma"/>
    <property type="match status" value="1"/>
</dbReference>
<dbReference type="GO" id="GO:0030307">
    <property type="term" value="P:positive regulation of cell growth"/>
    <property type="evidence" value="ECO:0007669"/>
    <property type="project" value="EnsemblMetazoa"/>
</dbReference>
<dbReference type="HOGENOM" id="CLU_002738_5_0_1"/>
<dbReference type="CDD" id="cd08592">
    <property type="entry name" value="PI-PLCc_gamma"/>
    <property type="match status" value="1"/>
</dbReference>
<dbReference type="Pfam" id="PF00388">
    <property type="entry name" value="PI-PLC-X"/>
    <property type="match status" value="1"/>
</dbReference>
<dbReference type="InterPro" id="IPR011993">
    <property type="entry name" value="PH-like_dom_sf"/>
</dbReference>
<dbReference type="GO" id="GO:0032587">
    <property type="term" value="C:ruffle membrane"/>
    <property type="evidence" value="ECO:0007669"/>
    <property type="project" value="TreeGrafter"/>
</dbReference>
<dbReference type="SMART" id="SM00149">
    <property type="entry name" value="PLCYc"/>
    <property type="match status" value="1"/>
</dbReference>
<dbReference type="FunFam" id="2.30.30.40:FF:000119">
    <property type="entry name" value="1-phosphatidylinositol 4,5-bisphosphate phosphodiesterase gamma"/>
    <property type="match status" value="1"/>
</dbReference>
<dbReference type="OMA" id="CMLERGT"/>
<evidence type="ECO:0000256" key="4">
    <source>
        <dbReference type="ARBA" id="ARBA00022801"/>
    </source>
</evidence>
<dbReference type="InterPro" id="IPR001711">
    <property type="entry name" value="PLipase_C_Pinositol-sp_Y"/>
</dbReference>
<evidence type="ECO:0000256" key="1">
    <source>
        <dbReference type="ARBA" id="ARBA00001913"/>
    </source>
</evidence>
<dbReference type="Pfam" id="PF00018">
    <property type="entry name" value="SH3_1"/>
    <property type="match status" value="1"/>
</dbReference>
<comment type="function">
    <text evidence="10">Mediates the production of the second messenger molecules diacylglycerol (DAG) and inositol 1,4,5-trisphosphate (IP3). Plays an important role in the regulation of intracellular signaling cascades.</text>
</comment>
<dbReference type="eggNOG" id="KOG1264">
    <property type="taxonomic scope" value="Eukaryota"/>
</dbReference>
<feature type="domain" description="C2" evidence="18">
    <location>
        <begin position="1136"/>
        <end position="1257"/>
    </location>
</feature>
<gene>
    <name evidence="20" type="primary">Dwil\GK25059</name>
    <name evidence="20" type="ORF">Dwil_GK25059</name>
</gene>
<evidence type="ECO:0000259" key="17">
    <source>
        <dbReference type="PROSITE" id="PS50003"/>
    </source>
</evidence>
<comment type="cofactor">
    <cofactor evidence="1">
        <name>Ca(2+)</name>
        <dbReference type="ChEBI" id="CHEBI:29108"/>
    </cofactor>
</comment>
<dbReference type="InterPro" id="IPR000980">
    <property type="entry name" value="SH2"/>
</dbReference>
<dbReference type="PANTHER" id="PTHR10336">
    <property type="entry name" value="PHOSPHOINOSITIDE-SPECIFIC PHOSPHOLIPASE C FAMILY PROTEIN"/>
    <property type="match status" value="1"/>
</dbReference>
<dbReference type="SUPFAM" id="SSF50729">
    <property type="entry name" value="PH domain-like"/>
    <property type="match status" value="1"/>
</dbReference>
<dbReference type="GO" id="GO:0042690">
    <property type="term" value="P:negative regulation of crystal cell differentiation"/>
    <property type="evidence" value="ECO:0007669"/>
    <property type="project" value="EnsemblMetazoa"/>
</dbReference>
<evidence type="ECO:0000259" key="16">
    <source>
        <dbReference type="PROSITE" id="PS50002"/>
    </source>
</evidence>
<feature type="compositionally biased region" description="Low complexity" evidence="14">
    <location>
        <begin position="166"/>
        <end position="182"/>
    </location>
</feature>
<dbReference type="InterPro" id="IPR057061">
    <property type="entry name" value="PLCG_EF-hand_2"/>
</dbReference>
<dbReference type="PIRSF" id="PIRSF000952">
    <property type="entry name" value="PLC-gamma"/>
    <property type="match status" value="1"/>
</dbReference>
<dbReference type="PANTHER" id="PTHR10336:SF159">
    <property type="entry name" value="1-PHOSPHATIDYLINOSITOL 4,5-BISPHOSPHATE PHOSPHODIESTERASE GAMMA"/>
    <property type="match status" value="1"/>
</dbReference>
<evidence type="ECO:0000256" key="7">
    <source>
        <dbReference type="ARBA" id="ARBA00022999"/>
    </source>
</evidence>
<evidence type="ECO:0000256" key="11">
    <source>
        <dbReference type="PROSITE-ProRule" id="PRU00191"/>
    </source>
</evidence>
<dbReference type="SMART" id="SM00148">
    <property type="entry name" value="PLCXc"/>
    <property type="match status" value="1"/>
</dbReference>
<dbReference type="FunFam" id="3.30.505.10:FF:000011">
    <property type="entry name" value="1-phosphatidylinositol 4,5-bisphosphate phosphodiesterase gamma"/>
    <property type="match status" value="1"/>
</dbReference>
<protein>
    <recommendedName>
        <fullName evidence="10">1-phosphatidylinositol 4,5-bisphosphate phosphodiesterase gamma</fullName>
        <ecNumber evidence="10">3.1.4.11</ecNumber>
    </recommendedName>
</protein>
<accession>B4NCL7</accession>
<keyword evidence="8 10" id="KW-0443">Lipid metabolism</keyword>
<dbReference type="Gene3D" id="3.30.505.10">
    <property type="entry name" value="SH2 domain"/>
    <property type="match status" value="2"/>
</dbReference>
<dbReference type="SMART" id="SM00233">
    <property type="entry name" value="PH"/>
    <property type="match status" value="2"/>
</dbReference>
<dbReference type="PROSITE" id="PS50004">
    <property type="entry name" value="C2"/>
    <property type="match status" value="1"/>
</dbReference>
<dbReference type="SMART" id="SM00239">
    <property type="entry name" value="C2"/>
    <property type="match status" value="1"/>
</dbReference>
<evidence type="ECO:0000313" key="20">
    <source>
        <dbReference type="EMBL" id="EDW82576.1"/>
    </source>
</evidence>
<dbReference type="InterPro" id="IPR001849">
    <property type="entry name" value="PH_domain"/>
</dbReference>
<evidence type="ECO:0000259" key="19">
    <source>
        <dbReference type="PROSITE" id="PS50008"/>
    </source>
</evidence>
<dbReference type="SUPFAM" id="SSF49562">
    <property type="entry name" value="C2 domain (Calcium/lipid-binding domain, CaLB)"/>
    <property type="match status" value="1"/>
</dbReference>
<dbReference type="InParanoid" id="B4NCL7"/>
<dbReference type="PhylomeDB" id="B4NCL7"/>
<feature type="region of interest" description="Disordered" evidence="14">
    <location>
        <begin position="580"/>
        <end position="618"/>
    </location>
</feature>
<feature type="domain" description="PI-PLC Y-box" evidence="19">
    <location>
        <begin position="1024"/>
        <end position="1136"/>
    </location>
</feature>
<feature type="compositionally biased region" description="Low complexity" evidence="14">
    <location>
        <begin position="602"/>
        <end position="612"/>
    </location>
</feature>
<dbReference type="CDD" id="cd00275">
    <property type="entry name" value="C2_PLC_like"/>
    <property type="match status" value="1"/>
</dbReference>
<dbReference type="InterPro" id="IPR011992">
    <property type="entry name" value="EF-hand-dom_pair"/>
</dbReference>
<keyword evidence="3" id="KW-0677">Repeat</keyword>
<dbReference type="Pfam" id="PF00017">
    <property type="entry name" value="SH2"/>
    <property type="match status" value="2"/>
</dbReference>
<dbReference type="InterPro" id="IPR035024">
    <property type="entry name" value="PLC-gamma_N-SH2"/>
</dbReference>
<evidence type="ECO:0000256" key="12">
    <source>
        <dbReference type="PROSITE-ProRule" id="PRU00192"/>
    </source>
</evidence>
<dbReference type="Proteomes" id="UP000007798">
    <property type="component" value="Unassembled WGS sequence"/>
</dbReference>
<dbReference type="GO" id="GO:0048015">
    <property type="term" value="P:phosphatidylinositol-mediated signaling"/>
    <property type="evidence" value="ECO:0007669"/>
    <property type="project" value="TreeGrafter"/>
</dbReference>
<dbReference type="FunFam" id="3.20.20.190:FF:000043">
    <property type="entry name" value="1-phosphatidylinositol 4,5-bisphosphate phosphodiesterase gamma"/>
    <property type="match status" value="1"/>
</dbReference>
<feature type="domain" description="SH3" evidence="16">
    <location>
        <begin position="866"/>
        <end position="926"/>
    </location>
</feature>
<keyword evidence="6 10" id="KW-0442">Lipid degradation</keyword>
<evidence type="ECO:0000313" key="21">
    <source>
        <dbReference type="Proteomes" id="UP000007798"/>
    </source>
</evidence>
<evidence type="ECO:0000256" key="6">
    <source>
        <dbReference type="ARBA" id="ARBA00022963"/>
    </source>
</evidence>
<dbReference type="InterPro" id="IPR036028">
    <property type="entry name" value="SH3-like_dom_sf"/>
</dbReference>
<keyword evidence="2 12" id="KW-0728">SH3 domain</keyword>
<dbReference type="GO" id="GO:0004435">
    <property type="term" value="F:phosphatidylinositol-4,5-bisphosphate phospholipase C activity"/>
    <property type="evidence" value="ECO:0007669"/>
    <property type="project" value="UniProtKB-UniRule"/>
</dbReference>
<evidence type="ECO:0000256" key="13">
    <source>
        <dbReference type="RuleBase" id="RU361133"/>
    </source>
</evidence>
<dbReference type="Pfam" id="PF00387">
    <property type="entry name" value="PI-PLC-Y"/>
    <property type="match status" value="1"/>
</dbReference>
<comment type="catalytic activity">
    <reaction evidence="10 13">
        <text>a 1,2-diacyl-sn-glycero-3-phospho-(1D-myo-inositol-4,5-bisphosphate) + H2O = 1D-myo-inositol 1,4,5-trisphosphate + a 1,2-diacyl-sn-glycerol + H(+)</text>
        <dbReference type="Rhea" id="RHEA:33179"/>
        <dbReference type="ChEBI" id="CHEBI:15377"/>
        <dbReference type="ChEBI" id="CHEBI:15378"/>
        <dbReference type="ChEBI" id="CHEBI:17815"/>
        <dbReference type="ChEBI" id="CHEBI:58456"/>
        <dbReference type="ChEBI" id="CHEBI:203600"/>
        <dbReference type="EC" id="3.1.4.11"/>
    </reaction>
</comment>
<dbReference type="Pfam" id="PF23583">
    <property type="entry name" value="EF_HAND_2_PLCG"/>
    <property type="match status" value="1"/>
</dbReference>
<dbReference type="PROSITE" id="PS50001">
    <property type="entry name" value="SH2"/>
    <property type="match status" value="2"/>
</dbReference>
<dbReference type="FunFam" id="3.20.20.190:FF:000112">
    <property type="match status" value="1"/>
</dbReference>
<proteinExistence type="predicted"/>
<dbReference type="GO" id="GO:0051209">
    <property type="term" value="P:release of sequestered calcium ion into cytosol"/>
    <property type="evidence" value="ECO:0007669"/>
    <property type="project" value="TreeGrafter"/>
</dbReference>
<dbReference type="Gene3D" id="2.30.30.40">
    <property type="entry name" value="SH3 Domains"/>
    <property type="match status" value="1"/>
</dbReference>
<dbReference type="PROSITE" id="PS50007">
    <property type="entry name" value="PIPLC_X_DOMAIN"/>
    <property type="match status" value="1"/>
</dbReference>
<dbReference type="SUPFAM" id="SSF51695">
    <property type="entry name" value="PLC-like phosphodiesterases"/>
    <property type="match status" value="1"/>
</dbReference>
<dbReference type="InterPro" id="IPR035892">
    <property type="entry name" value="C2_domain_sf"/>
</dbReference>
<keyword evidence="5" id="KW-0106">Calcium</keyword>
<dbReference type="InterPro" id="IPR017946">
    <property type="entry name" value="PLC-like_Pdiesterase_TIM-brl"/>
</dbReference>
<dbReference type="Pfam" id="PF00168">
    <property type="entry name" value="C2"/>
    <property type="match status" value="1"/>
</dbReference>
<dbReference type="PROSITE" id="PS50002">
    <property type="entry name" value="SH3"/>
    <property type="match status" value="1"/>
</dbReference>
<dbReference type="SUPFAM" id="SSF47473">
    <property type="entry name" value="EF-hand"/>
    <property type="match status" value="1"/>
</dbReference>
<dbReference type="GO" id="GO:0045873">
    <property type="term" value="P:negative regulation of sevenless signaling pathway"/>
    <property type="evidence" value="ECO:0007669"/>
    <property type="project" value="EnsemblMetazoa"/>
</dbReference>
<dbReference type="Gene3D" id="3.20.20.190">
    <property type="entry name" value="Phosphatidylinositol (PI) phosphodiesterase"/>
    <property type="match status" value="2"/>
</dbReference>
<organism evidence="20 21">
    <name type="scientific">Drosophila willistoni</name>
    <name type="common">Fruit fly</name>
    <dbReference type="NCBI Taxonomy" id="7260"/>
    <lineage>
        <taxon>Eukaryota</taxon>
        <taxon>Metazoa</taxon>
        <taxon>Ecdysozoa</taxon>
        <taxon>Arthropoda</taxon>
        <taxon>Hexapoda</taxon>
        <taxon>Insecta</taxon>
        <taxon>Pterygota</taxon>
        <taxon>Neoptera</taxon>
        <taxon>Endopterygota</taxon>
        <taxon>Diptera</taxon>
        <taxon>Brachycera</taxon>
        <taxon>Muscomorpha</taxon>
        <taxon>Ephydroidea</taxon>
        <taxon>Drosophilidae</taxon>
        <taxon>Drosophila</taxon>
        <taxon>Sophophora</taxon>
    </lineage>
</organism>
<feature type="domain" description="SH2" evidence="15">
    <location>
        <begin position="741"/>
        <end position="829"/>
    </location>
</feature>
<dbReference type="InterPro" id="IPR016279">
    <property type="entry name" value="PLC-gamma"/>
</dbReference>
<dbReference type="GO" id="GO:0009653">
    <property type="term" value="P:anatomical structure morphogenesis"/>
    <property type="evidence" value="ECO:0007669"/>
    <property type="project" value="UniProtKB-ARBA"/>
</dbReference>
<feature type="region of interest" description="Disordered" evidence="14">
    <location>
        <begin position="520"/>
        <end position="540"/>
    </location>
</feature>
<dbReference type="STRING" id="7260.B4NCL7"/>
<dbReference type="SUPFAM" id="SSF50044">
    <property type="entry name" value="SH3-domain"/>
    <property type="match status" value="1"/>
</dbReference>
<feature type="region of interest" description="Disordered" evidence="14">
    <location>
        <begin position="166"/>
        <end position="186"/>
    </location>
</feature>
<dbReference type="CDD" id="cd11825">
    <property type="entry name" value="SH3_PLCgamma"/>
    <property type="match status" value="1"/>
</dbReference>
<dbReference type="Gene3D" id="2.60.40.150">
    <property type="entry name" value="C2 domain"/>
    <property type="match status" value="1"/>
</dbReference>
<dbReference type="KEGG" id="dwi:6648777"/>
<dbReference type="PRINTS" id="PR00390">
    <property type="entry name" value="PHPHLIPASEC"/>
</dbReference>
<feature type="domain" description="PH" evidence="17">
    <location>
        <begin position="20"/>
        <end position="138"/>
    </location>
</feature>
<dbReference type="SMART" id="SM00326">
    <property type="entry name" value="SH3"/>
    <property type="match status" value="1"/>
</dbReference>
<dbReference type="GO" id="GO:0046488">
    <property type="term" value="P:phosphatidylinositol metabolic process"/>
    <property type="evidence" value="ECO:0007669"/>
    <property type="project" value="TreeGrafter"/>
</dbReference>
<dbReference type="GO" id="GO:0007298">
    <property type="term" value="P:border follicle cell migration"/>
    <property type="evidence" value="ECO:0007669"/>
    <property type="project" value="EnsemblMetazoa"/>
</dbReference>
<name>B4NCL7_DROWI</name>
<keyword evidence="4 10" id="KW-0378">Hydrolase</keyword>
<evidence type="ECO:0000256" key="10">
    <source>
        <dbReference type="PIRNR" id="PIRNR000952"/>
    </source>
</evidence>
<evidence type="ECO:0000256" key="5">
    <source>
        <dbReference type="ARBA" id="ARBA00022837"/>
    </source>
</evidence>
<dbReference type="Pfam" id="PF16457">
    <property type="entry name" value="PH_12"/>
    <property type="match status" value="1"/>
</dbReference>
<dbReference type="EMBL" id="CH964239">
    <property type="protein sequence ID" value="EDW82576.1"/>
    <property type="molecule type" value="Genomic_DNA"/>
</dbReference>
<dbReference type="InterPro" id="IPR001192">
    <property type="entry name" value="PI-PLC_fam"/>
</dbReference>
<feature type="compositionally biased region" description="Polar residues" evidence="14">
    <location>
        <begin position="522"/>
        <end position="540"/>
    </location>
</feature>
<dbReference type="GO" id="GO:0032868">
    <property type="term" value="P:response to insulin"/>
    <property type="evidence" value="ECO:0007669"/>
    <property type="project" value="EnsemblMetazoa"/>
</dbReference>
<dbReference type="CDD" id="cd10341">
    <property type="entry name" value="SH2_N-SH2_PLC_gamma_like"/>
    <property type="match status" value="1"/>
</dbReference>
<feature type="domain" description="SH2" evidence="15">
    <location>
        <begin position="629"/>
        <end position="730"/>
    </location>
</feature>
<dbReference type="InterPro" id="IPR000008">
    <property type="entry name" value="C2_dom"/>
</dbReference>
<dbReference type="FunCoup" id="B4NCL7">
    <property type="interactions" value="968"/>
</dbReference>
<evidence type="ECO:0000256" key="2">
    <source>
        <dbReference type="ARBA" id="ARBA00022443"/>
    </source>
</evidence>
<evidence type="ECO:0000256" key="8">
    <source>
        <dbReference type="ARBA" id="ARBA00023098"/>
    </source>
</evidence>
<dbReference type="PROSITE" id="PS50008">
    <property type="entry name" value="PIPLC_Y_DOMAIN"/>
    <property type="match status" value="1"/>
</dbReference>
<sequence length="1281" mass="146819">MSCFSAMNTPLLGEMEQTIGMLERGTIVTKLYGKQRRPDRRHLMLIRETRQLLWSTVAAHTPRTDYEGALQLREIREIRVGKNSKEFRLHADECQRFEPSKCFVILYGNHFKLKSFSVVALSEVEADNWVRGLRYMVKDTINAPYPLQIDRWLRREYYQIENVNASHSSNKSSSSSSSTTAAAEHHSQTQVTIKDFKMFLSSVSCKMTTSKFMEYFTDDVRRKHDLKFDDFSRLYQRLLLPINFVNLLCPTSQLGPNQFAYSEDHQTVRALEFKRFLDIEQRSGNGGGGGSGGGGSGGGGELSFISNFIRDFVQDVERDVQEPYLSISEFVDYLFSKQNDLWDSKYDAITMDMSQPLSSYWIASSHNTYLTGDQFSSESSCEAYARALRMGCRCIELDCWNGPDNLPYIFHGHTMTSKIKFMDVIKTIKDHAFTTSEYPVILSIEQNCSLEQQRNMAQALLEVFGDLLLTQPCDRNEVHLPSPHQLRRKIILKHKKLPQFDENFSGVNVGGVGGITNGTLGHRSSLTGGQNADPSNESNDNAMRKVLKEGLLYFKDPVDKSWNLYQFVLTQQELIYSSEINESRNGNSEDDEFGLSTSSSCNQLNTQTQMQQKQKDSSANDELHFGENWFHGKLEGGRQEADQLLETYKHLGDGTFLVRESATFVGDYSLSFWRRNRANHCRIKLKHENGTIKYYLVENFVFDSLYSLIVYYRKNMLRSSEFSIILKEPVPQPKKHESQDWFHPNTTKEQAEQGLFRLDIGSFLVRPSVQSMNAFVISFTINRKIKHCRIIQEGRLYAIDTMQFESLVSLIHYYMRNPLYRNVKLVHPVSQDLLRQTLHDNAQLQGAEHSSGGDNGASNYMGSHLEEYVTCKALYSYKADKPDELSFPKHAIITNVQRNNSMWWRGDYGGMIQQHLPANYVKVIDSATEDYNSVNEEGGGTDGRTDSIEIYGAVASLFESNEPGIIIKLQIQTPTTQNPFVIGFDNQETAYEWIKAIQDATLIATQLATERRKKERTARVAKEMSDLIIYFRSVPFRDHSWIFQEMSSFPETKAEKQFFQQNTQLFLSYHRNQISRVYPKGQRLDSSNFNPVPFWNIGSQMIALNYQTGDKAMQLNQAKFRNNGQCGYILKPSFMKLDSFNPNNSQCDGLSEVKITIRLIAARHLFRGGKSNNPQIVVEICGASYDSGIKYRTKVNENGFNPVWNESCDFNIRNPQFALLRFELQDEDMFAETHFIAQACYPLTCVRQGYRSVILRNKFSEELELSSLLVHINIAHISSTT</sequence>
<dbReference type="InterPro" id="IPR036860">
    <property type="entry name" value="SH2_dom_sf"/>
</dbReference>
<evidence type="ECO:0000256" key="14">
    <source>
        <dbReference type="SAM" id="MobiDB-lite"/>
    </source>
</evidence>
<reference evidence="20 21" key="1">
    <citation type="journal article" date="2007" name="Nature">
        <title>Evolution of genes and genomes on the Drosophila phylogeny.</title>
        <authorList>
            <consortium name="Drosophila 12 Genomes Consortium"/>
            <person name="Clark A.G."/>
            <person name="Eisen M.B."/>
            <person name="Smith D.R."/>
            <person name="Bergman C.M."/>
            <person name="Oliver B."/>
            <person name="Markow T.A."/>
            <person name="Kaufman T.C."/>
            <person name="Kellis M."/>
            <person name="Gelbart W."/>
            <person name="Iyer V.N."/>
            <person name="Pollard D.A."/>
            <person name="Sackton T.B."/>
            <person name="Larracuente A.M."/>
            <person name="Singh N.D."/>
            <person name="Abad J.P."/>
            <person name="Abt D.N."/>
            <person name="Adryan B."/>
            <person name="Aguade M."/>
            <person name="Akashi H."/>
            <person name="Anderson W.W."/>
            <person name="Aquadro C.F."/>
            <person name="Ardell D.H."/>
            <person name="Arguello R."/>
            <person name="Artieri C.G."/>
            <person name="Barbash D.A."/>
            <person name="Barker D."/>
            <person name="Barsanti P."/>
            <person name="Batterham P."/>
            <person name="Batzoglou S."/>
            <person name="Begun D."/>
            <person name="Bhutkar A."/>
            <person name="Blanco E."/>
            <person name="Bosak S.A."/>
            <person name="Bradley R.K."/>
            <person name="Brand A.D."/>
            <person name="Brent M.R."/>
            <person name="Brooks A.N."/>
            <person name="Brown R.H."/>
            <person name="Butlin R.K."/>
            <person name="Caggese C."/>
            <person name="Calvi B.R."/>
            <person name="Bernardo de Carvalho A."/>
            <person name="Caspi A."/>
            <person name="Castrezana S."/>
            <person name="Celniker S.E."/>
            <person name="Chang J.L."/>
            <person name="Chapple C."/>
            <person name="Chatterji S."/>
            <person name="Chinwalla A."/>
            <person name="Civetta A."/>
            <person name="Clifton S.W."/>
            <person name="Comeron J.M."/>
            <person name="Costello J.C."/>
            <person name="Coyne J.A."/>
            <person name="Daub J."/>
            <person name="David R.G."/>
            <person name="Delcher A.L."/>
            <person name="Delehaunty K."/>
            <person name="Do C.B."/>
            <person name="Ebling H."/>
            <person name="Edwards K."/>
            <person name="Eickbush T."/>
            <person name="Evans J.D."/>
            <person name="Filipski A."/>
            <person name="Findeiss S."/>
            <person name="Freyhult E."/>
            <person name="Fulton L."/>
            <person name="Fulton R."/>
            <person name="Garcia A.C."/>
            <person name="Gardiner A."/>
            <person name="Garfield D.A."/>
            <person name="Garvin B.E."/>
            <person name="Gibson G."/>
            <person name="Gilbert D."/>
            <person name="Gnerre S."/>
            <person name="Godfrey J."/>
            <person name="Good R."/>
            <person name="Gotea V."/>
            <person name="Gravely B."/>
            <person name="Greenberg A.J."/>
            <person name="Griffiths-Jones S."/>
            <person name="Gross S."/>
            <person name="Guigo R."/>
            <person name="Gustafson E.A."/>
            <person name="Haerty W."/>
            <person name="Hahn M.W."/>
            <person name="Halligan D.L."/>
            <person name="Halpern A.L."/>
            <person name="Halter G.M."/>
            <person name="Han M.V."/>
            <person name="Heger A."/>
            <person name="Hillier L."/>
            <person name="Hinrichs A.S."/>
            <person name="Holmes I."/>
            <person name="Hoskins R.A."/>
            <person name="Hubisz M.J."/>
            <person name="Hultmark D."/>
            <person name="Huntley M.A."/>
            <person name="Jaffe D.B."/>
            <person name="Jagadeeshan S."/>
            <person name="Jeck W.R."/>
            <person name="Johnson J."/>
            <person name="Jones C.D."/>
            <person name="Jordan W.C."/>
            <person name="Karpen G.H."/>
            <person name="Kataoka E."/>
            <person name="Keightley P.D."/>
            <person name="Kheradpour P."/>
            <person name="Kirkness E.F."/>
            <person name="Koerich L.B."/>
            <person name="Kristiansen K."/>
            <person name="Kudrna D."/>
            <person name="Kulathinal R.J."/>
            <person name="Kumar S."/>
            <person name="Kwok R."/>
            <person name="Lander E."/>
            <person name="Langley C.H."/>
            <person name="Lapoint R."/>
            <person name="Lazzaro B.P."/>
            <person name="Lee S.J."/>
            <person name="Levesque L."/>
            <person name="Li R."/>
            <person name="Lin C.F."/>
            <person name="Lin M.F."/>
            <person name="Lindblad-Toh K."/>
            <person name="Llopart A."/>
            <person name="Long M."/>
            <person name="Low L."/>
            <person name="Lozovsky E."/>
            <person name="Lu J."/>
            <person name="Luo M."/>
            <person name="Machado C.A."/>
            <person name="Makalowski W."/>
            <person name="Marzo M."/>
            <person name="Matsuda M."/>
            <person name="Matzkin L."/>
            <person name="McAllister B."/>
            <person name="McBride C.S."/>
            <person name="McKernan B."/>
            <person name="McKernan K."/>
            <person name="Mendez-Lago M."/>
            <person name="Minx P."/>
            <person name="Mollenhauer M.U."/>
            <person name="Montooth K."/>
            <person name="Mount S.M."/>
            <person name="Mu X."/>
            <person name="Myers E."/>
            <person name="Negre B."/>
            <person name="Newfeld S."/>
            <person name="Nielsen R."/>
            <person name="Noor M.A."/>
            <person name="O'Grady P."/>
            <person name="Pachter L."/>
            <person name="Papaceit M."/>
            <person name="Parisi M.J."/>
            <person name="Parisi M."/>
            <person name="Parts L."/>
            <person name="Pedersen J.S."/>
            <person name="Pesole G."/>
            <person name="Phillippy A.M."/>
            <person name="Ponting C.P."/>
            <person name="Pop M."/>
            <person name="Porcelli D."/>
            <person name="Powell J.R."/>
            <person name="Prohaska S."/>
            <person name="Pruitt K."/>
            <person name="Puig M."/>
            <person name="Quesneville H."/>
            <person name="Ram K.R."/>
            <person name="Rand D."/>
            <person name="Rasmussen M.D."/>
            <person name="Reed L.K."/>
            <person name="Reenan R."/>
            <person name="Reily A."/>
            <person name="Remington K.A."/>
            <person name="Rieger T.T."/>
            <person name="Ritchie M.G."/>
            <person name="Robin C."/>
            <person name="Rogers Y.H."/>
            <person name="Rohde C."/>
            <person name="Rozas J."/>
            <person name="Rubenfield M.J."/>
            <person name="Ruiz A."/>
            <person name="Russo S."/>
            <person name="Salzberg S.L."/>
            <person name="Sanchez-Gracia A."/>
            <person name="Saranga D.J."/>
            <person name="Sato H."/>
            <person name="Schaeffer S.W."/>
            <person name="Schatz M.C."/>
            <person name="Schlenke T."/>
            <person name="Schwartz R."/>
            <person name="Segarra C."/>
            <person name="Singh R.S."/>
            <person name="Sirot L."/>
            <person name="Sirota M."/>
            <person name="Sisneros N.B."/>
            <person name="Smith C.D."/>
            <person name="Smith T.F."/>
            <person name="Spieth J."/>
            <person name="Stage D.E."/>
            <person name="Stark A."/>
            <person name="Stephan W."/>
            <person name="Strausberg R.L."/>
            <person name="Strempel S."/>
            <person name="Sturgill D."/>
            <person name="Sutton G."/>
            <person name="Sutton G.G."/>
            <person name="Tao W."/>
            <person name="Teichmann S."/>
            <person name="Tobari Y.N."/>
            <person name="Tomimura Y."/>
            <person name="Tsolas J.M."/>
            <person name="Valente V.L."/>
            <person name="Venter E."/>
            <person name="Venter J.C."/>
            <person name="Vicario S."/>
            <person name="Vieira F.G."/>
            <person name="Vilella A.J."/>
            <person name="Villasante A."/>
            <person name="Walenz B."/>
            <person name="Wang J."/>
            <person name="Wasserman M."/>
            <person name="Watts T."/>
            <person name="Wilson D."/>
            <person name="Wilson R.K."/>
            <person name="Wing R.A."/>
            <person name="Wolfner M.F."/>
            <person name="Wong A."/>
            <person name="Wong G.K."/>
            <person name="Wu C.I."/>
            <person name="Wu G."/>
            <person name="Yamamoto D."/>
            <person name="Yang H.P."/>
            <person name="Yang S.P."/>
            <person name="Yorke J.A."/>
            <person name="Yoshida K."/>
            <person name="Zdobnov E."/>
            <person name="Zhang P."/>
            <person name="Zhang Y."/>
            <person name="Zimin A.V."/>
            <person name="Baldwin J."/>
            <person name="Abdouelleil A."/>
            <person name="Abdulkadir J."/>
            <person name="Abebe A."/>
            <person name="Abera B."/>
            <person name="Abreu J."/>
            <person name="Acer S.C."/>
            <person name="Aftuck L."/>
            <person name="Alexander A."/>
            <person name="An P."/>
            <person name="Anderson E."/>
            <person name="Anderson S."/>
            <person name="Arachi H."/>
            <person name="Azer M."/>
            <person name="Bachantsang P."/>
            <person name="Barry A."/>
            <person name="Bayul T."/>
            <person name="Berlin A."/>
            <person name="Bessette D."/>
            <person name="Bloom T."/>
            <person name="Blye J."/>
            <person name="Boguslavskiy L."/>
            <person name="Bonnet C."/>
            <person name="Boukhgalter B."/>
            <person name="Bourzgui I."/>
            <person name="Brown A."/>
            <person name="Cahill P."/>
            <person name="Channer S."/>
            <person name="Cheshatsang Y."/>
            <person name="Chuda L."/>
            <person name="Citroen M."/>
            <person name="Collymore A."/>
            <person name="Cooke P."/>
            <person name="Costello M."/>
            <person name="D'Aco K."/>
            <person name="Daza R."/>
            <person name="De Haan G."/>
            <person name="DeGray S."/>
            <person name="DeMaso C."/>
            <person name="Dhargay N."/>
            <person name="Dooley K."/>
            <person name="Dooley E."/>
            <person name="Doricent M."/>
            <person name="Dorje P."/>
            <person name="Dorjee K."/>
            <person name="Dupes A."/>
            <person name="Elong R."/>
            <person name="Falk J."/>
            <person name="Farina A."/>
            <person name="Faro S."/>
            <person name="Ferguson D."/>
            <person name="Fisher S."/>
            <person name="Foley C.D."/>
            <person name="Franke A."/>
            <person name="Friedrich D."/>
            <person name="Gadbois L."/>
            <person name="Gearin G."/>
            <person name="Gearin C.R."/>
            <person name="Giannoukos G."/>
            <person name="Goode T."/>
            <person name="Graham J."/>
            <person name="Grandbois E."/>
            <person name="Grewal S."/>
            <person name="Gyaltsen K."/>
            <person name="Hafez N."/>
            <person name="Hagos B."/>
            <person name="Hall J."/>
            <person name="Henson C."/>
            <person name="Hollinger A."/>
            <person name="Honan T."/>
            <person name="Huard M.D."/>
            <person name="Hughes L."/>
            <person name="Hurhula B."/>
            <person name="Husby M.E."/>
            <person name="Kamat A."/>
            <person name="Kanga B."/>
            <person name="Kashin S."/>
            <person name="Khazanovich D."/>
            <person name="Kisner P."/>
            <person name="Lance K."/>
            <person name="Lara M."/>
            <person name="Lee W."/>
            <person name="Lennon N."/>
            <person name="Letendre F."/>
            <person name="LeVine R."/>
            <person name="Lipovsky A."/>
            <person name="Liu X."/>
            <person name="Liu J."/>
            <person name="Liu S."/>
            <person name="Lokyitsang T."/>
            <person name="Lokyitsang Y."/>
            <person name="Lubonja R."/>
            <person name="Lui A."/>
            <person name="MacDonald P."/>
            <person name="Magnisalis V."/>
            <person name="Maru K."/>
            <person name="Matthews C."/>
            <person name="McCusker W."/>
            <person name="McDonough S."/>
            <person name="Mehta T."/>
            <person name="Meldrim J."/>
            <person name="Meneus L."/>
            <person name="Mihai O."/>
            <person name="Mihalev A."/>
            <person name="Mihova T."/>
            <person name="Mittelman R."/>
            <person name="Mlenga V."/>
            <person name="Montmayeur A."/>
            <person name="Mulrain L."/>
            <person name="Navidi A."/>
            <person name="Naylor J."/>
            <person name="Negash T."/>
            <person name="Nguyen T."/>
            <person name="Nguyen N."/>
            <person name="Nicol R."/>
            <person name="Norbu C."/>
            <person name="Norbu N."/>
            <person name="Novod N."/>
            <person name="O'Neill B."/>
            <person name="Osman S."/>
            <person name="Markiewicz E."/>
            <person name="Oyono O.L."/>
            <person name="Patti C."/>
            <person name="Phunkhang P."/>
            <person name="Pierre F."/>
            <person name="Priest M."/>
            <person name="Raghuraman S."/>
            <person name="Rege F."/>
            <person name="Reyes R."/>
            <person name="Rise C."/>
            <person name="Rogov P."/>
            <person name="Ross K."/>
            <person name="Ryan E."/>
            <person name="Settipalli S."/>
            <person name="Shea T."/>
            <person name="Sherpa N."/>
            <person name="Shi L."/>
            <person name="Shih D."/>
            <person name="Sparrow T."/>
            <person name="Spaulding J."/>
            <person name="Stalker J."/>
            <person name="Stange-Thomann N."/>
            <person name="Stavropoulos S."/>
            <person name="Stone C."/>
            <person name="Strader C."/>
            <person name="Tesfaye S."/>
            <person name="Thomson T."/>
            <person name="Thoulutsang Y."/>
            <person name="Thoulutsang D."/>
            <person name="Topham K."/>
            <person name="Topping I."/>
            <person name="Tsamla T."/>
            <person name="Vassiliev H."/>
            <person name="Vo A."/>
            <person name="Wangchuk T."/>
            <person name="Wangdi T."/>
            <person name="Weiand M."/>
            <person name="Wilkinson J."/>
            <person name="Wilson A."/>
            <person name="Yadav S."/>
            <person name="Young G."/>
            <person name="Yu Q."/>
            <person name="Zembek L."/>
            <person name="Zhong D."/>
            <person name="Zimmer A."/>
            <person name="Zwirko Z."/>
            <person name="Jaffe D.B."/>
            <person name="Alvarez P."/>
            <person name="Brockman W."/>
            <person name="Butler J."/>
            <person name="Chin C."/>
            <person name="Gnerre S."/>
            <person name="Grabherr M."/>
            <person name="Kleber M."/>
            <person name="Mauceli E."/>
            <person name="MacCallum I."/>
        </authorList>
    </citation>
    <scope>NUCLEOTIDE SEQUENCE [LARGE SCALE GENOMIC DNA]</scope>
    <source>
        <strain evidence="21">Tucson 14030-0811.24</strain>
    </source>
</reference>
<dbReference type="SMART" id="SM00252">
    <property type="entry name" value="SH2"/>
    <property type="match status" value="2"/>
</dbReference>
<dbReference type="InterPro" id="IPR001452">
    <property type="entry name" value="SH3_domain"/>
</dbReference>
<keyword evidence="21" id="KW-1185">Reference proteome</keyword>
<dbReference type="GO" id="GO:0010634">
    <property type="term" value="P:positive regulation of epithelial cell migration"/>
    <property type="evidence" value="ECO:0007669"/>
    <property type="project" value="TreeGrafter"/>
</dbReference>
<dbReference type="Gene3D" id="2.30.29.30">
    <property type="entry name" value="Pleckstrin-homology domain (PH domain)/Phosphotyrosine-binding domain (PTB)"/>
    <property type="match status" value="2"/>
</dbReference>
<evidence type="ECO:0000259" key="15">
    <source>
        <dbReference type="PROSITE" id="PS50001"/>
    </source>
</evidence>
<keyword evidence="9 10" id="KW-0807">Transducer</keyword>
<dbReference type="GO" id="GO:0070373">
    <property type="term" value="P:negative regulation of ERK1 and ERK2 cascade"/>
    <property type="evidence" value="ECO:0007669"/>
    <property type="project" value="EnsemblMetazoa"/>
</dbReference>
<dbReference type="InterPro" id="IPR000909">
    <property type="entry name" value="PLipase_C_PInositol-sp_X_dom"/>
</dbReference>
<dbReference type="GO" id="GO:0009395">
    <property type="term" value="P:phospholipid catabolic process"/>
    <property type="evidence" value="ECO:0007669"/>
    <property type="project" value="UniProtKB-UniRule"/>
</dbReference>
<evidence type="ECO:0000256" key="9">
    <source>
        <dbReference type="ARBA" id="ARBA00023224"/>
    </source>
</evidence>
<dbReference type="PROSITE" id="PS50003">
    <property type="entry name" value="PH_DOMAIN"/>
    <property type="match status" value="1"/>
</dbReference>
<dbReference type="OrthoDB" id="269822at2759"/>
<keyword evidence="7 11" id="KW-0727">SH2 domain</keyword>
<evidence type="ECO:0000256" key="3">
    <source>
        <dbReference type="ARBA" id="ARBA00022737"/>
    </source>
</evidence>
<dbReference type="SUPFAM" id="SSF55550">
    <property type="entry name" value="SH2 domain"/>
    <property type="match status" value="2"/>
</dbReference>
<evidence type="ECO:0000259" key="18">
    <source>
        <dbReference type="PROSITE" id="PS50004"/>
    </source>
</evidence>
<dbReference type="EC" id="3.1.4.11" evidence="10"/>
<dbReference type="PRINTS" id="PR00401">
    <property type="entry name" value="SH2DOMAIN"/>
</dbReference>
<dbReference type="SMR" id="B4NCL7"/>
<dbReference type="GO" id="GO:0042059">
    <property type="term" value="P:negative regulation of epidermal growth factor receptor signaling pathway"/>
    <property type="evidence" value="ECO:0007669"/>
    <property type="project" value="EnsemblMetazoa"/>
</dbReference>